<evidence type="ECO:0000256" key="7">
    <source>
        <dbReference type="PROSITE-ProRule" id="PRU00221"/>
    </source>
</evidence>
<dbReference type="GO" id="GO:0032040">
    <property type="term" value="C:small-subunit processome"/>
    <property type="evidence" value="ECO:0007669"/>
    <property type="project" value="TreeGrafter"/>
</dbReference>
<comment type="similarity">
    <text evidence="6">Belongs to the WD repeat UTP18 family.</text>
</comment>
<evidence type="ECO:0000313" key="9">
    <source>
        <dbReference type="EMBL" id="KRT86924.1"/>
    </source>
</evidence>
<evidence type="ECO:0000313" key="10">
    <source>
        <dbReference type="Proteomes" id="UP000051574"/>
    </source>
</evidence>
<dbReference type="Gene3D" id="2.130.10.10">
    <property type="entry name" value="YVTN repeat-like/Quinoprotein amine dehydrogenase"/>
    <property type="match status" value="2"/>
</dbReference>
<dbReference type="PANTHER" id="PTHR18359:SF0">
    <property type="entry name" value="U3 SMALL NUCLEOLAR RNA-ASSOCIATED PROTEIN 18 HOMOLOG"/>
    <property type="match status" value="1"/>
</dbReference>
<dbReference type="Proteomes" id="UP000051574">
    <property type="component" value="Unassembled WGS sequence"/>
</dbReference>
<feature type="non-terminal residue" evidence="9">
    <location>
        <position position="398"/>
    </location>
</feature>
<dbReference type="OrthoDB" id="1935146at2759"/>
<comment type="subcellular location">
    <subcellularLocation>
        <location evidence="1">Nucleus</location>
        <location evidence="1">Nucleolus</location>
    </subcellularLocation>
</comment>
<feature type="repeat" description="WD" evidence="7">
    <location>
        <begin position="238"/>
        <end position="279"/>
    </location>
</feature>
<keyword evidence="10" id="KW-1185">Reference proteome</keyword>
<proteinExistence type="inferred from homology"/>
<evidence type="ECO:0000256" key="6">
    <source>
        <dbReference type="ARBA" id="ARBA00025767"/>
    </source>
</evidence>
<dbReference type="SMART" id="SM00320">
    <property type="entry name" value="WD40"/>
    <property type="match status" value="2"/>
</dbReference>
<dbReference type="PROSITE" id="PS50082">
    <property type="entry name" value="WD_REPEATS_2"/>
    <property type="match status" value="1"/>
</dbReference>
<accession>A0A0T6BHX3</accession>
<keyword evidence="5" id="KW-0539">Nucleus</keyword>
<keyword evidence="4" id="KW-0677">Repeat</keyword>
<keyword evidence="2" id="KW-0698">rRNA processing</keyword>
<evidence type="ECO:0000256" key="1">
    <source>
        <dbReference type="ARBA" id="ARBA00004604"/>
    </source>
</evidence>
<gene>
    <name evidence="9" type="ORF">AMK59_466</name>
</gene>
<evidence type="ECO:0000256" key="2">
    <source>
        <dbReference type="ARBA" id="ARBA00022552"/>
    </source>
</evidence>
<dbReference type="InterPro" id="IPR015943">
    <property type="entry name" value="WD40/YVTN_repeat-like_dom_sf"/>
</dbReference>
<evidence type="ECO:0000256" key="4">
    <source>
        <dbReference type="ARBA" id="ARBA00022737"/>
    </source>
</evidence>
<keyword evidence="3 7" id="KW-0853">WD repeat</keyword>
<dbReference type="EMBL" id="LJIG01000016">
    <property type="protein sequence ID" value="KRT86924.1"/>
    <property type="molecule type" value="Genomic_DNA"/>
</dbReference>
<protein>
    <submittedName>
        <fullName evidence="9">WD40 domain-containing protein</fullName>
    </submittedName>
</protein>
<evidence type="ECO:0000256" key="8">
    <source>
        <dbReference type="SAM" id="MobiDB-lite"/>
    </source>
</evidence>
<dbReference type="AlphaFoldDB" id="A0A0T6BHX3"/>
<dbReference type="InterPro" id="IPR045161">
    <property type="entry name" value="Utp18"/>
</dbReference>
<name>A0A0T6BHX3_9SCAR</name>
<dbReference type="GO" id="GO:0006364">
    <property type="term" value="P:rRNA processing"/>
    <property type="evidence" value="ECO:0007669"/>
    <property type="project" value="UniProtKB-KW"/>
</dbReference>
<dbReference type="InterPro" id="IPR001680">
    <property type="entry name" value="WD40_rpt"/>
</dbReference>
<organism evidence="9 10">
    <name type="scientific">Oryctes borbonicus</name>
    <dbReference type="NCBI Taxonomy" id="1629725"/>
    <lineage>
        <taxon>Eukaryota</taxon>
        <taxon>Metazoa</taxon>
        <taxon>Ecdysozoa</taxon>
        <taxon>Arthropoda</taxon>
        <taxon>Hexapoda</taxon>
        <taxon>Insecta</taxon>
        <taxon>Pterygota</taxon>
        <taxon>Neoptera</taxon>
        <taxon>Endopterygota</taxon>
        <taxon>Coleoptera</taxon>
        <taxon>Polyphaga</taxon>
        <taxon>Scarabaeiformia</taxon>
        <taxon>Scarabaeidae</taxon>
        <taxon>Dynastinae</taxon>
        <taxon>Oryctes</taxon>
    </lineage>
</organism>
<comment type="caution">
    <text evidence="9">The sequence shown here is derived from an EMBL/GenBank/DDBJ whole genome shotgun (WGS) entry which is preliminary data.</text>
</comment>
<evidence type="ECO:0000256" key="3">
    <source>
        <dbReference type="ARBA" id="ARBA00022574"/>
    </source>
</evidence>
<dbReference type="PANTHER" id="PTHR18359">
    <property type="entry name" value="WD-REPEAT PROTEIN-RELATED"/>
    <property type="match status" value="1"/>
</dbReference>
<sequence length="398" mass="43767">MSKHNRKRRHGKHEPEIEIIAPRNKFKTLNKHDPTEEAKLSEALFGGAEGFLESLEEAEQEVGASSPNVDSGIGETDSEGERKARSPAWVDEEDEDIDVGIALDSQNRRLPDGGINSRSNEYKKLLKHKFETIIGKPKWASLDERHGDDSDDEVLRTCGFVSKRIKTHLPESTLEYKKLKDLNYGLYADAQVNILEYHPTSSVSLVGGSTGIATLFAVDGRLGEIHILSTASKERIALLKQDHSATSLCFNPQGSLLYSHSTTGEIVVWDTNMRRAKYKWIDDGCIHGTKITISNSNQFIATGSAEGVVNVYDAAEITLTKMPKPKKAILNLATTISDLKFNSSSEMLAFSSEEVDTAVRLLHLGSMTVFNNFPNFGTKLGHLTAISFSPGSGYLSLG</sequence>
<dbReference type="SUPFAM" id="SSF50978">
    <property type="entry name" value="WD40 repeat-like"/>
    <property type="match status" value="1"/>
</dbReference>
<dbReference type="InterPro" id="IPR036322">
    <property type="entry name" value="WD40_repeat_dom_sf"/>
</dbReference>
<feature type="region of interest" description="Disordered" evidence="8">
    <location>
        <begin position="51"/>
        <end position="91"/>
    </location>
</feature>
<evidence type="ECO:0000256" key="5">
    <source>
        <dbReference type="ARBA" id="ARBA00023242"/>
    </source>
</evidence>
<dbReference type="GO" id="GO:0034388">
    <property type="term" value="C:Pwp2p-containing subcomplex of 90S preribosome"/>
    <property type="evidence" value="ECO:0007669"/>
    <property type="project" value="TreeGrafter"/>
</dbReference>
<reference evidence="9 10" key="1">
    <citation type="submission" date="2015-09" db="EMBL/GenBank/DDBJ databases">
        <title>Draft genome of the scarab beetle Oryctes borbonicus.</title>
        <authorList>
            <person name="Meyer J.M."/>
            <person name="Markov G.V."/>
            <person name="Baskaran P."/>
            <person name="Herrmann M."/>
            <person name="Sommer R.J."/>
            <person name="Roedelsperger C."/>
        </authorList>
    </citation>
    <scope>NUCLEOTIDE SEQUENCE [LARGE SCALE GENOMIC DNA]</scope>
    <source>
        <strain evidence="9">OB123</strain>
        <tissue evidence="9">Whole animal</tissue>
    </source>
</reference>